<comment type="caution">
    <text evidence="8">The sequence shown here is derived from an EMBL/GenBank/DDBJ whole genome shotgun (WGS) entry which is preliminary data.</text>
</comment>
<dbReference type="SUPFAM" id="SSF56112">
    <property type="entry name" value="Protein kinase-like (PK-like)"/>
    <property type="match status" value="1"/>
</dbReference>
<evidence type="ECO:0000313" key="8">
    <source>
        <dbReference type="EMBL" id="KDB19978.1"/>
    </source>
</evidence>
<evidence type="ECO:0000256" key="3">
    <source>
        <dbReference type="ARBA" id="ARBA00016197"/>
    </source>
</evidence>
<evidence type="ECO:0000259" key="7">
    <source>
        <dbReference type="Pfam" id="PF01636"/>
    </source>
</evidence>
<evidence type="ECO:0000313" key="9">
    <source>
        <dbReference type="Proteomes" id="UP000024533"/>
    </source>
</evidence>
<proteinExistence type="inferred from homology"/>
<dbReference type="EMBL" id="AOKY01000953">
    <property type="protein sequence ID" value="KDB19978.1"/>
    <property type="molecule type" value="Genomic_DNA"/>
</dbReference>
<reference evidence="8 9" key="1">
    <citation type="submission" date="2014-02" db="EMBL/GenBank/DDBJ databases">
        <title>The Genome Sequence of Trichophyton interdigitale MR816.</title>
        <authorList>
            <consortium name="The Broad Institute Genomics Platform"/>
            <person name="Cuomo C.A."/>
            <person name="White T.C."/>
            <person name="Graser Y."/>
            <person name="Martinez-Rossi N."/>
            <person name="Heitman J."/>
            <person name="Young S.K."/>
            <person name="Zeng Q."/>
            <person name="Gargeya S."/>
            <person name="Abouelleil A."/>
            <person name="Alvarado L."/>
            <person name="Chapman S.B."/>
            <person name="Gainer-Dewar J."/>
            <person name="Goldberg J."/>
            <person name="Griggs A."/>
            <person name="Gujja S."/>
            <person name="Hansen M."/>
            <person name="Howarth C."/>
            <person name="Imamovic A."/>
            <person name="Larimer J."/>
            <person name="Martinez D."/>
            <person name="Murphy C."/>
            <person name="Pearson M.D."/>
            <person name="Persinoti G."/>
            <person name="Poon T."/>
            <person name="Priest M."/>
            <person name="Roberts A.D."/>
            <person name="Saif S."/>
            <person name="Shea T.D."/>
            <person name="Sykes S.N."/>
            <person name="Wortman J."/>
            <person name="Nusbaum C."/>
            <person name="Birren B."/>
        </authorList>
    </citation>
    <scope>NUCLEOTIDE SEQUENCE [LARGE SCALE GENOMIC DNA]</scope>
    <source>
        <strain evidence="8 9">MR816</strain>
    </source>
</reference>
<protein>
    <recommendedName>
        <fullName evidence="3">Altered inheritance of mitochondria protein 9, mitochondrial</fullName>
    </recommendedName>
    <alternativeName>
        <fullName evidence="6">Found in mitochondrial proteome protein 29</fullName>
    </alternativeName>
</protein>
<keyword evidence="5" id="KW-0496">Mitochondrion</keyword>
<evidence type="ECO:0000256" key="1">
    <source>
        <dbReference type="ARBA" id="ARBA00004173"/>
    </source>
</evidence>
<dbReference type="OMA" id="KMNEYLF"/>
<dbReference type="Pfam" id="PF01636">
    <property type="entry name" value="APH"/>
    <property type="match status" value="1"/>
</dbReference>
<dbReference type="Gene3D" id="3.90.1200.10">
    <property type="match status" value="1"/>
</dbReference>
<dbReference type="PANTHER" id="PTHR36091">
    <property type="entry name" value="ALTERED INHERITANCE OF MITOCHONDRIA PROTEIN 9, MITOCHONDRIAL"/>
    <property type="match status" value="1"/>
</dbReference>
<dbReference type="InterPro" id="IPR011009">
    <property type="entry name" value="Kinase-like_dom_sf"/>
</dbReference>
<dbReference type="InterPro" id="IPR051035">
    <property type="entry name" value="Mito_inheritance_9"/>
</dbReference>
<organism evidence="8 9">
    <name type="scientific">Trichophyton interdigitale (strain MR816)</name>
    <dbReference type="NCBI Taxonomy" id="1215338"/>
    <lineage>
        <taxon>Eukaryota</taxon>
        <taxon>Fungi</taxon>
        <taxon>Dikarya</taxon>
        <taxon>Ascomycota</taxon>
        <taxon>Pezizomycotina</taxon>
        <taxon>Eurotiomycetes</taxon>
        <taxon>Eurotiomycetidae</taxon>
        <taxon>Onygenales</taxon>
        <taxon>Arthrodermataceae</taxon>
        <taxon>Trichophyton</taxon>
    </lineage>
</organism>
<dbReference type="InterPro" id="IPR002575">
    <property type="entry name" value="Aminoglycoside_PTrfase"/>
</dbReference>
<accession>A0A059IWZ4</accession>
<sequence length="568" mass="65500">MWKLSRYRSLFYLPIRSGLTRGSRGFMNSTAPRDEYTPSKITELNTHARDDLFKYTSGRWLINEKHQLDQRFVKFSIDKLCSRAAAIFGPKTKCVRVVKIEGNSNKAFLLTMDDGNEVIAKIPCPNAGAPLLTTASEVATLKFLRSRISIRVPEVYAWDSDSSNPVGAEYIIMEKICGVALAEKWESMNSLQRYEIINQIVKMEKEFRSLKLPAYGRLFLRDSLPPEYHRYPLPSDLDPDELFCIGPSNSRLLCHDKLPEVSQSIVGPWDTISDFALSIPQKELALIATERDRIQSLLNRFDAHQSVDEYSDLLQKATQVLPYLSKDLEVLKWSDSVIWHNDLHLGNIYISPDDPTIIKGVIDWQSIEACPLFTQVQFPEFLRPPKSYCPGTEIPKLPDNFDDLDPDEKETAKEEHALATQSKYYEMYCLGYNIPVYNAMKLDRRLWEPFVCCELPSTGFLVPLRNSLIRIFQDWNLLGFSGSCPFEFTKEDLKKHNEQVQRYEDNRYLLDIIKGQLRTDDNGWVPIERWEATNKMNEYLFDTYIKTISGEMSPDMAKKTWPFPTKGA</sequence>
<dbReference type="PANTHER" id="PTHR36091:SF1">
    <property type="entry name" value="ALTERED INHERITANCE OF MITOCHONDRIA PROTEIN 9, MITOCHONDRIAL"/>
    <property type="match status" value="1"/>
</dbReference>
<dbReference type="GO" id="GO:0005739">
    <property type="term" value="C:mitochondrion"/>
    <property type="evidence" value="ECO:0007669"/>
    <property type="project" value="UniProtKB-SubCell"/>
</dbReference>
<keyword evidence="9" id="KW-1185">Reference proteome</keyword>
<evidence type="ECO:0000256" key="6">
    <source>
        <dbReference type="ARBA" id="ARBA00031849"/>
    </source>
</evidence>
<dbReference type="HOGENOM" id="CLU_019189_13_1_1"/>
<gene>
    <name evidence="8" type="ORF">H109_08066</name>
</gene>
<dbReference type="OrthoDB" id="2831558at2759"/>
<dbReference type="AlphaFoldDB" id="A0A059IWZ4"/>
<evidence type="ECO:0000256" key="4">
    <source>
        <dbReference type="ARBA" id="ARBA00022946"/>
    </source>
</evidence>
<name>A0A059IWZ4_TRIIM</name>
<comment type="subcellular location">
    <subcellularLocation>
        <location evidence="1">Mitochondrion</location>
    </subcellularLocation>
</comment>
<dbReference type="Gene3D" id="3.30.200.20">
    <property type="entry name" value="Phosphorylase Kinase, domain 1"/>
    <property type="match status" value="1"/>
</dbReference>
<comment type="similarity">
    <text evidence="2">Belongs to the AIM9 family.</text>
</comment>
<evidence type="ECO:0000256" key="5">
    <source>
        <dbReference type="ARBA" id="ARBA00023128"/>
    </source>
</evidence>
<dbReference type="Proteomes" id="UP000024533">
    <property type="component" value="Unassembled WGS sequence"/>
</dbReference>
<keyword evidence="4" id="KW-0809">Transit peptide</keyword>
<feature type="domain" description="Aminoglycoside phosphotransferase" evidence="7">
    <location>
        <begin position="101"/>
        <end position="365"/>
    </location>
</feature>
<evidence type="ECO:0000256" key="2">
    <source>
        <dbReference type="ARBA" id="ARBA00005543"/>
    </source>
</evidence>